<evidence type="ECO:0008006" key="4">
    <source>
        <dbReference type="Google" id="ProtNLM"/>
    </source>
</evidence>
<keyword evidence="1" id="KW-0812">Transmembrane</keyword>
<name>A0ABU6DSI3_9GAMM</name>
<feature type="transmembrane region" description="Helical" evidence="1">
    <location>
        <begin position="162"/>
        <end position="181"/>
    </location>
</feature>
<feature type="transmembrane region" description="Helical" evidence="1">
    <location>
        <begin position="12"/>
        <end position="41"/>
    </location>
</feature>
<dbReference type="RefSeq" id="WP_325775253.1">
    <property type="nucleotide sequence ID" value="NZ_VTDN01000004.1"/>
</dbReference>
<accession>A0ABU6DSI3</accession>
<feature type="transmembrane region" description="Helical" evidence="1">
    <location>
        <begin position="102"/>
        <end position="120"/>
    </location>
</feature>
<comment type="caution">
    <text evidence="2">The sequence shown here is derived from an EMBL/GenBank/DDBJ whole genome shotgun (WGS) entry which is preliminary data.</text>
</comment>
<feature type="transmembrane region" description="Helical" evidence="1">
    <location>
        <begin position="193"/>
        <end position="216"/>
    </location>
</feature>
<evidence type="ECO:0000313" key="2">
    <source>
        <dbReference type="EMBL" id="MEB5476804.1"/>
    </source>
</evidence>
<organism evidence="2 3">
    <name type="scientific">Acinetobacter pollinis</name>
    <dbReference type="NCBI Taxonomy" id="2605270"/>
    <lineage>
        <taxon>Bacteria</taxon>
        <taxon>Pseudomonadati</taxon>
        <taxon>Pseudomonadota</taxon>
        <taxon>Gammaproteobacteria</taxon>
        <taxon>Moraxellales</taxon>
        <taxon>Moraxellaceae</taxon>
        <taxon>Acinetobacter</taxon>
    </lineage>
</organism>
<evidence type="ECO:0000313" key="3">
    <source>
        <dbReference type="Proteomes" id="UP001339883"/>
    </source>
</evidence>
<sequence>MSKSILTEINRFLIAISLIATPVNPYIFGMTLYIWIILIFFDFEFLSKLKFVKLKYILIYLSWITLALIEFKIIIAVKLSILFLGILYLCTQDEVIFPKIKIAFIISCFFCIAQFFLYYIDPSISASIAGINIGTFIWGENFATPAYVNQYVVFLFPRMAGLSREAGFFVSLLGIMVLLILSKRKKISFYESILYISSYFFSLSKVSISVIFLFFLLPFKNILNKIPLFLSILTVISLFILLALKLDINHNGYFYINESIAHRLSSSSMVLNMKDGSFLLGCNENYNCTINNEEPLYNYLNSRNLTPNTGVNGVWVDFGLLGIILLSITLFSLKVKTFDFLVLVLITSTVTLFTLDNFVILTYYYILINCRNSIFNK</sequence>
<proteinExistence type="predicted"/>
<dbReference type="EMBL" id="VTDN01000004">
    <property type="protein sequence ID" value="MEB5476804.1"/>
    <property type="molecule type" value="Genomic_DNA"/>
</dbReference>
<evidence type="ECO:0000256" key="1">
    <source>
        <dbReference type="SAM" id="Phobius"/>
    </source>
</evidence>
<feature type="transmembrane region" description="Helical" evidence="1">
    <location>
        <begin position="61"/>
        <end position="90"/>
    </location>
</feature>
<feature type="transmembrane region" description="Helical" evidence="1">
    <location>
        <begin position="313"/>
        <end position="334"/>
    </location>
</feature>
<dbReference type="Proteomes" id="UP001339883">
    <property type="component" value="Unassembled WGS sequence"/>
</dbReference>
<gene>
    <name evidence="2" type="ORF">I2F25_07065</name>
</gene>
<feature type="transmembrane region" description="Helical" evidence="1">
    <location>
        <begin position="340"/>
        <end position="367"/>
    </location>
</feature>
<keyword evidence="3" id="KW-1185">Reference proteome</keyword>
<feature type="transmembrane region" description="Helical" evidence="1">
    <location>
        <begin position="222"/>
        <end position="244"/>
    </location>
</feature>
<keyword evidence="1" id="KW-0472">Membrane</keyword>
<reference evidence="2 3" key="1">
    <citation type="submission" date="2019-08" db="EMBL/GenBank/DDBJ databases">
        <title>Five species of Acinetobacter isolated from floral nectar and animal pollinators.</title>
        <authorList>
            <person name="Hendry T.A."/>
        </authorList>
    </citation>
    <scope>NUCLEOTIDE SEQUENCE [LARGE SCALE GENOMIC DNA]</scope>
    <source>
        <strain evidence="2 3">MD18.27</strain>
    </source>
</reference>
<protein>
    <recommendedName>
        <fullName evidence="4">O-antigen ligase domain-containing protein</fullName>
    </recommendedName>
</protein>
<keyword evidence="1" id="KW-1133">Transmembrane helix</keyword>